<dbReference type="InterPro" id="IPR018640">
    <property type="entry name" value="DUF2063"/>
</dbReference>
<dbReference type="RefSeq" id="WP_064699525.1">
    <property type="nucleotide sequence ID" value="NZ_BDEO01000007.1"/>
</dbReference>
<keyword evidence="2" id="KW-0238">DNA-binding</keyword>
<organism evidence="2 3">
    <name type="scientific">Halomonas caseinilytica</name>
    <dbReference type="NCBI Taxonomy" id="438744"/>
    <lineage>
        <taxon>Bacteria</taxon>
        <taxon>Pseudomonadati</taxon>
        <taxon>Pseudomonadota</taxon>
        <taxon>Gammaproteobacteria</taxon>
        <taxon>Oceanospirillales</taxon>
        <taxon>Halomonadaceae</taxon>
        <taxon>Halomonas</taxon>
    </lineage>
</organism>
<dbReference type="GO" id="GO:0003677">
    <property type="term" value="F:DNA binding"/>
    <property type="evidence" value="ECO:0007669"/>
    <property type="project" value="UniProtKB-KW"/>
</dbReference>
<dbReference type="OrthoDB" id="4146344at2"/>
<dbReference type="Proteomes" id="UP000184248">
    <property type="component" value="Unassembled WGS sequence"/>
</dbReference>
<evidence type="ECO:0000313" key="3">
    <source>
        <dbReference type="Proteomes" id="UP000184248"/>
    </source>
</evidence>
<accession>A0A1M6RBZ9</accession>
<dbReference type="Gene3D" id="1.10.150.690">
    <property type="entry name" value="DUF2063"/>
    <property type="match status" value="1"/>
</dbReference>
<reference evidence="3" key="1">
    <citation type="submission" date="2016-11" db="EMBL/GenBank/DDBJ databases">
        <authorList>
            <person name="Varghese N."/>
            <person name="Submissions S."/>
        </authorList>
    </citation>
    <scope>NUCLEOTIDE SEQUENCE [LARGE SCALE GENOMIC DNA]</scope>
    <source>
        <strain evidence="3">ALO Sharm</strain>
    </source>
</reference>
<proteinExistence type="predicted"/>
<protein>
    <submittedName>
        <fullName evidence="2">Putative DNA-binding domain-containing protein</fullName>
    </submittedName>
</protein>
<dbReference type="AlphaFoldDB" id="A0A1M6RBZ9"/>
<dbReference type="EMBL" id="FRAL01000002">
    <property type="protein sequence ID" value="SHK29984.1"/>
    <property type="molecule type" value="Genomic_DNA"/>
</dbReference>
<keyword evidence="3" id="KW-1185">Reference proteome</keyword>
<name>A0A1M6RBZ9_9GAMM</name>
<dbReference type="Pfam" id="PF09836">
    <property type="entry name" value="DUF2063"/>
    <property type="match status" value="1"/>
</dbReference>
<dbReference type="InterPro" id="IPR044922">
    <property type="entry name" value="DUF2063_N_sf"/>
</dbReference>
<feature type="domain" description="Putative DNA-binding" evidence="1">
    <location>
        <begin position="8"/>
        <end position="91"/>
    </location>
</feature>
<evidence type="ECO:0000259" key="1">
    <source>
        <dbReference type="Pfam" id="PF09836"/>
    </source>
</evidence>
<evidence type="ECO:0000313" key="2">
    <source>
        <dbReference type="EMBL" id="SHK29984.1"/>
    </source>
</evidence>
<gene>
    <name evidence="2" type="ORF">SAMN05192556_102274</name>
</gene>
<sequence length="251" mass="27408">MTISLADWQHRFAEALHAPDATDPDLGPQPGLDVYRNNVRKSLIEALSSTFPHTRTLLGERFFTAVASDYVRRHLPDEPRLVHYGNHFADMLDSLPTLADYPYVIDICRLERARLDVSHAADATPLDAEALARSPDPGALACSPCPATRHLIGCHDVLGLWRALERGEARAGVGAPGRWHWLLVRRGRNVDIQSVTPACGALYHALATRVTLGDALTDCGRRHDPEEAGEALGTLLGLGALTLSRHEEATP</sequence>